<dbReference type="InterPro" id="IPR000742">
    <property type="entry name" value="EGF"/>
</dbReference>
<dbReference type="PROSITE" id="PS50026">
    <property type="entry name" value="EGF_3"/>
    <property type="match status" value="2"/>
</dbReference>
<gene>
    <name evidence="4" type="ORF">BpHYR1_034072</name>
</gene>
<dbReference type="PROSITE" id="PS01186">
    <property type="entry name" value="EGF_2"/>
    <property type="match status" value="1"/>
</dbReference>
<evidence type="ECO:0000259" key="3">
    <source>
        <dbReference type="PROSITE" id="PS50026"/>
    </source>
</evidence>
<dbReference type="PROSITE" id="PS51257">
    <property type="entry name" value="PROKAR_LIPOPROTEIN"/>
    <property type="match status" value="1"/>
</dbReference>
<sequence>MKTSSLIISITLILAAILQQNFAQSCEGNCENGNCINVNGEAICECFDNYVGKKCDIIDPCLKTPCKAGACFPIVNQIQGTSFESVSYLCQCYSGFYGSNCEMAVIVPKFS</sequence>
<dbReference type="OrthoDB" id="406096at2759"/>
<protein>
    <recommendedName>
        <fullName evidence="3">EGF-like domain-containing protein</fullName>
    </recommendedName>
</protein>
<name>A0A3M7R8D0_BRAPC</name>
<feature type="disulfide bond" evidence="1">
    <location>
        <begin position="46"/>
        <end position="55"/>
    </location>
</feature>
<dbReference type="AlphaFoldDB" id="A0A3M7R8D0"/>
<dbReference type="Proteomes" id="UP000276133">
    <property type="component" value="Unassembled WGS sequence"/>
</dbReference>
<keyword evidence="2" id="KW-0732">Signal</keyword>
<feature type="disulfide bond" evidence="1">
    <location>
        <begin position="61"/>
        <end position="71"/>
    </location>
</feature>
<keyword evidence="1" id="KW-0245">EGF-like domain</keyword>
<evidence type="ECO:0000313" key="4">
    <source>
        <dbReference type="EMBL" id="RNA19807.1"/>
    </source>
</evidence>
<proteinExistence type="predicted"/>
<dbReference type="SUPFAM" id="SSF57196">
    <property type="entry name" value="EGF/Laminin"/>
    <property type="match status" value="2"/>
</dbReference>
<evidence type="ECO:0000256" key="2">
    <source>
        <dbReference type="SAM" id="SignalP"/>
    </source>
</evidence>
<organism evidence="4 5">
    <name type="scientific">Brachionus plicatilis</name>
    <name type="common">Marine rotifer</name>
    <name type="synonym">Brachionus muelleri</name>
    <dbReference type="NCBI Taxonomy" id="10195"/>
    <lineage>
        <taxon>Eukaryota</taxon>
        <taxon>Metazoa</taxon>
        <taxon>Spiralia</taxon>
        <taxon>Gnathifera</taxon>
        <taxon>Rotifera</taxon>
        <taxon>Eurotatoria</taxon>
        <taxon>Monogononta</taxon>
        <taxon>Pseudotrocha</taxon>
        <taxon>Ploima</taxon>
        <taxon>Brachionidae</taxon>
        <taxon>Brachionus</taxon>
    </lineage>
</organism>
<comment type="caution">
    <text evidence="4">The sequence shown here is derived from an EMBL/GenBank/DDBJ whole genome shotgun (WGS) entry which is preliminary data.</text>
</comment>
<comment type="caution">
    <text evidence="1">Lacks conserved residue(s) required for the propagation of feature annotation.</text>
</comment>
<dbReference type="SMART" id="SM00181">
    <property type="entry name" value="EGF"/>
    <property type="match status" value="2"/>
</dbReference>
<evidence type="ECO:0000256" key="1">
    <source>
        <dbReference type="PROSITE-ProRule" id="PRU00076"/>
    </source>
</evidence>
<feature type="domain" description="EGF-like" evidence="3">
    <location>
        <begin position="22"/>
        <end position="56"/>
    </location>
</feature>
<dbReference type="EMBL" id="REGN01003974">
    <property type="protein sequence ID" value="RNA19807.1"/>
    <property type="molecule type" value="Genomic_DNA"/>
</dbReference>
<feature type="signal peptide" evidence="2">
    <location>
        <begin position="1"/>
        <end position="23"/>
    </location>
</feature>
<feature type="chain" id="PRO_5018146190" description="EGF-like domain-containing protein" evidence="2">
    <location>
        <begin position="24"/>
        <end position="111"/>
    </location>
</feature>
<keyword evidence="1" id="KW-1015">Disulfide bond</keyword>
<keyword evidence="5" id="KW-1185">Reference proteome</keyword>
<dbReference type="STRING" id="10195.A0A3M7R8D0"/>
<reference evidence="4 5" key="1">
    <citation type="journal article" date="2018" name="Sci. Rep.">
        <title>Genomic signatures of local adaptation to the degree of environmental predictability in rotifers.</title>
        <authorList>
            <person name="Franch-Gras L."/>
            <person name="Hahn C."/>
            <person name="Garcia-Roger E.M."/>
            <person name="Carmona M.J."/>
            <person name="Serra M."/>
            <person name="Gomez A."/>
        </authorList>
    </citation>
    <scope>NUCLEOTIDE SEQUENCE [LARGE SCALE GENOMIC DNA]</scope>
    <source>
        <strain evidence="4">HYR1</strain>
    </source>
</reference>
<feature type="domain" description="EGF-like" evidence="3">
    <location>
        <begin position="57"/>
        <end position="102"/>
    </location>
</feature>
<evidence type="ECO:0000313" key="5">
    <source>
        <dbReference type="Proteomes" id="UP000276133"/>
    </source>
</evidence>
<dbReference type="Gene3D" id="2.10.25.10">
    <property type="entry name" value="Laminin"/>
    <property type="match status" value="1"/>
</dbReference>
<accession>A0A3M7R8D0</accession>
<dbReference type="PROSITE" id="PS00022">
    <property type="entry name" value="EGF_1"/>
    <property type="match status" value="2"/>
</dbReference>
<feature type="disulfide bond" evidence="1">
    <location>
        <begin position="92"/>
        <end position="101"/>
    </location>
</feature>